<dbReference type="Proteomes" id="UP001223016">
    <property type="component" value="Unassembled WGS sequence"/>
</dbReference>
<protein>
    <submittedName>
        <fullName evidence="1">Phage tail assembly chaperone</fullName>
    </submittedName>
</protein>
<evidence type="ECO:0000313" key="2">
    <source>
        <dbReference type="Proteomes" id="UP001223016"/>
    </source>
</evidence>
<keyword evidence="2" id="KW-1185">Reference proteome</keyword>
<dbReference type="EMBL" id="JAUQOO010000028">
    <property type="protein sequence ID" value="MDO7930003.1"/>
    <property type="molecule type" value="Genomic_DNA"/>
</dbReference>
<name>A0ABT9CYQ3_9PSED</name>
<comment type="caution">
    <text evidence="1">The sequence shown here is derived from an EMBL/GenBank/DDBJ whole genome shotgun (WGS) entry which is preliminary data.</text>
</comment>
<evidence type="ECO:0000313" key="1">
    <source>
        <dbReference type="EMBL" id="MDO7930003.1"/>
    </source>
</evidence>
<organism evidence="1 2">
    <name type="scientific">Pseudomonas serbiensis</name>
    <dbReference type="NCBI Taxonomy" id="3064350"/>
    <lineage>
        <taxon>Bacteria</taxon>
        <taxon>Pseudomonadati</taxon>
        <taxon>Pseudomonadota</taxon>
        <taxon>Gammaproteobacteria</taxon>
        <taxon>Pseudomonadales</taxon>
        <taxon>Pseudomonadaceae</taxon>
        <taxon>Pseudomonas</taxon>
    </lineage>
</organism>
<dbReference type="RefSeq" id="WP_095068313.1">
    <property type="nucleotide sequence ID" value="NZ_JAUQOO010000028.1"/>
</dbReference>
<gene>
    <name evidence="1" type="ORF">Q6A51_24805</name>
</gene>
<accession>A0ABT9CYQ3</accession>
<reference evidence="1 2" key="1">
    <citation type="submission" date="2023-07" db="EMBL/GenBank/DDBJ databases">
        <title>Identification of four novel Pseudomonas species associated with bacterial leaf spot of cucurbits.</title>
        <authorList>
            <person name="Fullem K.R."/>
        </authorList>
    </citation>
    <scope>NUCLEOTIDE SEQUENCE [LARGE SCALE GENOMIC DNA]</scope>
    <source>
        <strain evidence="1 2">KFB 138</strain>
    </source>
</reference>
<dbReference type="Pfam" id="PF02413">
    <property type="entry name" value="Caudo_TAP"/>
    <property type="match status" value="1"/>
</dbReference>
<sequence length="140" mass="15492">MAIFYCAETGGFYLSGMQPVGKDCKEITDAQHVELRAANAAGKIIAADADGFPVAVNPPGLTAEQLANKERAWRDQVLSAASGVRDRHRDQLELNLSTTLEAEQFTALLVYIQSLRDWPQTQEFPDILFRPTAPTWLETN</sequence>
<proteinExistence type="predicted"/>
<dbReference type="InterPro" id="IPR003458">
    <property type="entry name" value="Phage_T4_Gp38_tail_assem"/>
</dbReference>